<feature type="region of interest" description="Disordered" evidence="4">
    <location>
        <begin position="67"/>
        <end position="147"/>
    </location>
</feature>
<dbReference type="RefSeq" id="WP_148599351.1">
    <property type="nucleotide sequence ID" value="NZ_VSLD01000001.1"/>
</dbReference>
<dbReference type="OrthoDB" id="3534856at2"/>
<feature type="compositionally biased region" description="Low complexity" evidence="4">
    <location>
        <begin position="91"/>
        <end position="126"/>
    </location>
</feature>
<keyword evidence="5" id="KW-0812">Transmembrane</keyword>
<feature type="transmembrane region" description="Helical" evidence="5">
    <location>
        <begin position="218"/>
        <end position="237"/>
    </location>
</feature>
<name>A0A5D0XTJ7_9MICC</name>
<feature type="transmembrane region" description="Helical" evidence="5">
    <location>
        <begin position="249"/>
        <end position="269"/>
    </location>
</feature>
<dbReference type="Pfam" id="PF02518">
    <property type="entry name" value="HATPase_c"/>
    <property type="match status" value="1"/>
</dbReference>
<dbReference type="CDD" id="cd16917">
    <property type="entry name" value="HATPase_UhpB-NarQ-NarX-like"/>
    <property type="match status" value="1"/>
</dbReference>
<gene>
    <name evidence="8" type="ORF">FQ377_00805</name>
</gene>
<dbReference type="GO" id="GO:0000160">
    <property type="term" value="P:phosphorelay signal transduction system"/>
    <property type="evidence" value="ECO:0007669"/>
    <property type="project" value="UniProtKB-KW"/>
</dbReference>
<dbReference type="SUPFAM" id="SSF55874">
    <property type="entry name" value="ATPase domain of HSP90 chaperone/DNA topoisomerase II/histidine kinase"/>
    <property type="match status" value="1"/>
</dbReference>
<evidence type="ECO:0000256" key="3">
    <source>
        <dbReference type="ARBA" id="ARBA00023012"/>
    </source>
</evidence>
<keyword evidence="2" id="KW-0418">Kinase</keyword>
<evidence type="ECO:0000256" key="5">
    <source>
        <dbReference type="SAM" id="Phobius"/>
    </source>
</evidence>
<evidence type="ECO:0000259" key="7">
    <source>
        <dbReference type="Pfam" id="PF04024"/>
    </source>
</evidence>
<dbReference type="Gene3D" id="3.30.565.10">
    <property type="entry name" value="Histidine kinase-like ATPase, C-terminal domain"/>
    <property type="match status" value="1"/>
</dbReference>
<dbReference type="InterPro" id="IPR036890">
    <property type="entry name" value="HATPase_C_sf"/>
</dbReference>
<feature type="transmembrane region" description="Helical" evidence="5">
    <location>
        <begin position="179"/>
        <end position="197"/>
    </location>
</feature>
<dbReference type="Pfam" id="PF04024">
    <property type="entry name" value="PspC"/>
    <property type="match status" value="1"/>
</dbReference>
<evidence type="ECO:0000259" key="6">
    <source>
        <dbReference type="Pfam" id="PF02518"/>
    </source>
</evidence>
<evidence type="ECO:0000256" key="4">
    <source>
        <dbReference type="SAM" id="MobiDB-lite"/>
    </source>
</evidence>
<feature type="region of interest" description="Disordered" evidence="4">
    <location>
        <begin position="442"/>
        <end position="482"/>
    </location>
</feature>
<feature type="transmembrane region" description="Helical" evidence="5">
    <location>
        <begin position="155"/>
        <end position="173"/>
    </location>
</feature>
<reference evidence="8 9" key="1">
    <citation type="submission" date="2019-08" db="EMBL/GenBank/DDBJ databases">
        <title>Genone of Arthrobacter echini P9.</title>
        <authorList>
            <person name="Bowman J.P."/>
        </authorList>
    </citation>
    <scope>NUCLEOTIDE SEQUENCE [LARGE SCALE GENOMIC DNA]</scope>
    <source>
        <strain evidence="8 9">P9</strain>
    </source>
</reference>
<evidence type="ECO:0000256" key="1">
    <source>
        <dbReference type="ARBA" id="ARBA00022679"/>
    </source>
</evidence>
<dbReference type="PANTHER" id="PTHR24421">
    <property type="entry name" value="NITRATE/NITRITE SENSOR PROTEIN NARX-RELATED"/>
    <property type="match status" value="1"/>
</dbReference>
<evidence type="ECO:0000313" key="8">
    <source>
        <dbReference type="EMBL" id="TYD00044.1"/>
    </source>
</evidence>
<proteinExistence type="predicted"/>
<feature type="transmembrane region" description="Helical" evidence="5">
    <location>
        <begin position="37"/>
        <end position="56"/>
    </location>
</feature>
<dbReference type="InterPro" id="IPR007168">
    <property type="entry name" value="Phageshock_PspC_N"/>
</dbReference>
<sequence length="482" mass="50040">MRPPLVRGRDGMIAGVCAGLAVHLGIGAGWIRLGMILLTLASGAGVVLYGWLWIFVPTTADRADLDRRSGPASFMRDAGTAAVAPPPGRQAAGRDTGATATAPGRDTGTAATAPATAPGRDTGATAPGPPAPGPPPSGEPESWGERARRAGRREVLFGAGLLIMAAVLLAQVLGVQVDWAFLVPVSVVVTGAALAWSQLDDARRARLVSQARAGRPGWGVRLAAGIVLVVAGVLVALSSSTSLSLTMTTLIAVVAVLAGVGLVLAPWGLKFWRDLETERASRVREAERAEIAAHLHDSVLQTLALIQNRADSETDVLRLARAQERELRRWLFADPSRDPGSLSERLRATAGEIEDLYGHPISVVAVGDAALGPAEDALSQAAREAVLNAAKHADVAVSVYLEAGPDSIDVFVRDRGRGFDPDQVPADRAGIRESIHSRMLRYGGSSELRTGPGGTEVHLRLPRTGAGQSGASRSAGSGKDAG</sequence>
<protein>
    <submittedName>
        <fullName evidence="8">PspC domain-containing protein</fullName>
    </submittedName>
</protein>
<feature type="domain" description="Histidine kinase/HSP90-like ATPase" evidence="6">
    <location>
        <begin position="375"/>
        <end position="464"/>
    </location>
</feature>
<evidence type="ECO:0000313" key="9">
    <source>
        <dbReference type="Proteomes" id="UP000323410"/>
    </source>
</evidence>
<dbReference type="EMBL" id="VSLD01000001">
    <property type="protein sequence ID" value="TYD00044.1"/>
    <property type="molecule type" value="Genomic_DNA"/>
</dbReference>
<dbReference type="InterPro" id="IPR050482">
    <property type="entry name" value="Sensor_HK_TwoCompSys"/>
</dbReference>
<organism evidence="8 9">
    <name type="scientific">Arthrobacter echini</name>
    <dbReference type="NCBI Taxonomy" id="1529066"/>
    <lineage>
        <taxon>Bacteria</taxon>
        <taxon>Bacillati</taxon>
        <taxon>Actinomycetota</taxon>
        <taxon>Actinomycetes</taxon>
        <taxon>Micrococcales</taxon>
        <taxon>Micrococcaceae</taxon>
        <taxon>Arthrobacter</taxon>
    </lineage>
</organism>
<evidence type="ECO:0000256" key="2">
    <source>
        <dbReference type="ARBA" id="ARBA00022777"/>
    </source>
</evidence>
<keyword evidence="5" id="KW-0472">Membrane</keyword>
<keyword evidence="1" id="KW-0808">Transferase</keyword>
<dbReference type="Proteomes" id="UP000323410">
    <property type="component" value="Unassembled WGS sequence"/>
</dbReference>
<keyword evidence="3" id="KW-0902">Two-component regulatory system</keyword>
<keyword evidence="9" id="KW-1185">Reference proteome</keyword>
<dbReference type="PANTHER" id="PTHR24421:SF61">
    <property type="entry name" value="OXYGEN SENSOR HISTIDINE KINASE NREB"/>
    <property type="match status" value="1"/>
</dbReference>
<dbReference type="InterPro" id="IPR003594">
    <property type="entry name" value="HATPase_dom"/>
</dbReference>
<comment type="caution">
    <text evidence="8">The sequence shown here is derived from an EMBL/GenBank/DDBJ whole genome shotgun (WGS) entry which is preliminary data.</text>
</comment>
<feature type="transmembrane region" description="Helical" evidence="5">
    <location>
        <begin position="12"/>
        <end position="31"/>
    </location>
</feature>
<feature type="compositionally biased region" description="Pro residues" evidence="4">
    <location>
        <begin position="127"/>
        <end position="138"/>
    </location>
</feature>
<dbReference type="GO" id="GO:0016301">
    <property type="term" value="F:kinase activity"/>
    <property type="evidence" value="ECO:0007669"/>
    <property type="project" value="UniProtKB-KW"/>
</dbReference>
<feature type="compositionally biased region" description="Low complexity" evidence="4">
    <location>
        <begin position="465"/>
        <end position="482"/>
    </location>
</feature>
<keyword evidence="5" id="KW-1133">Transmembrane helix</keyword>
<accession>A0A5D0XTJ7</accession>
<feature type="domain" description="Phage shock protein PspC N-terminal" evidence="7">
    <location>
        <begin position="4"/>
        <end position="58"/>
    </location>
</feature>
<dbReference type="AlphaFoldDB" id="A0A5D0XTJ7"/>